<name>A0A919G267_9ACTN</name>
<reference evidence="2" key="1">
    <citation type="journal article" date="2014" name="Int. J. Syst. Evol. Microbiol.">
        <title>Complete genome sequence of Corynebacterium casei LMG S-19264T (=DSM 44701T), isolated from a smear-ripened cheese.</title>
        <authorList>
            <consortium name="US DOE Joint Genome Institute (JGI-PGF)"/>
            <person name="Walter F."/>
            <person name="Albersmeier A."/>
            <person name="Kalinowski J."/>
            <person name="Ruckert C."/>
        </authorList>
    </citation>
    <scope>NUCLEOTIDE SEQUENCE</scope>
    <source>
        <strain evidence="2">JCM 5069</strain>
    </source>
</reference>
<proteinExistence type="predicted"/>
<sequence length="99" mass="10786">MHSLRVARGLLGRQFAAIAAVIAFSSILSWLLAKAVDLSVGFRAEEEYASVPGAEQERAYDFRTSERLGALVSGRPVSSDDELVRRIAALLRTRRGPGE</sequence>
<keyword evidence="1" id="KW-0812">Transmembrane</keyword>
<reference evidence="2" key="2">
    <citation type="submission" date="2020-09" db="EMBL/GenBank/DDBJ databases">
        <authorList>
            <person name="Sun Q."/>
            <person name="Ohkuma M."/>
        </authorList>
    </citation>
    <scope>NUCLEOTIDE SEQUENCE</scope>
    <source>
        <strain evidence="2">JCM 5069</strain>
    </source>
</reference>
<keyword evidence="1" id="KW-0472">Membrane</keyword>
<comment type="caution">
    <text evidence="2">The sequence shown here is derived from an EMBL/GenBank/DDBJ whole genome shotgun (WGS) entry which is preliminary data.</text>
</comment>
<dbReference type="EMBL" id="BNCD01000005">
    <property type="protein sequence ID" value="GHH76822.1"/>
    <property type="molecule type" value="Genomic_DNA"/>
</dbReference>
<gene>
    <name evidence="2" type="ORF">GCM10018793_23440</name>
</gene>
<organism evidence="2 3">
    <name type="scientific">Streptomyces sulfonofaciens</name>
    <dbReference type="NCBI Taxonomy" id="68272"/>
    <lineage>
        <taxon>Bacteria</taxon>
        <taxon>Bacillati</taxon>
        <taxon>Actinomycetota</taxon>
        <taxon>Actinomycetes</taxon>
        <taxon>Kitasatosporales</taxon>
        <taxon>Streptomycetaceae</taxon>
        <taxon>Streptomyces</taxon>
    </lineage>
</organism>
<evidence type="ECO:0000313" key="2">
    <source>
        <dbReference type="EMBL" id="GHH76822.1"/>
    </source>
</evidence>
<dbReference type="AlphaFoldDB" id="A0A919G267"/>
<evidence type="ECO:0000313" key="3">
    <source>
        <dbReference type="Proteomes" id="UP000603708"/>
    </source>
</evidence>
<feature type="transmembrane region" description="Helical" evidence="1">
    <location>
        <begin position="15"/>
        <end position="33"/>
    </location>
</feature>
<accession>A0A919G267</accession>
<keyword evidence="3" id="KW-1185">Reference proteome</keyword>
<dbReference type="Proteomes" id="UP000603708">
    <property type="component" value="Unassembled WGS sequence"/>
</dbReference>
<protein>
    <submittedName>
        <fullName evidence="2">Uncharacterized protein</fullName>
    </submittedName>
</protein>
<evidence type="ECO:0000256" key="1">
    <source>
        <dbReference type="SAM" id="Phobius"/>
    </source>
</evidence>
<keyword evidence="1" id="KW-1133">Transmembrane helix</keyword>